<organism evidence="5 6">
    <name type="scientific">Actinomadura meyerae</name>
    <dbReference type="NCBI Taxonomy" id="240840"/>
    <lineage>
        <taxon>Bacteria</taxon>
        <taxon>Bacillati</taxon>
        <taxon>Actinomycetota</taxon>
        <taxon>Actinomycetes</taxon>
        <taxon>Streptosporangiales</taxon>
        <taxon>Thermomonosporaceae</taxon>
        <taxon>Actinomadura</taxon>
    </lineage>
</organism>
<proteinExistence type="predicted"/>
<feature type="region of interest" description="Disordered" evidence="1">
    <location>
        <begin position="160"/>
        <end position="198"/>
    </location>
</feature>
<evidence type="ECO:0000313" key="6">
    <source>
        <dbReference type="Proteomes" id="UP000198318"/>
    </source>
</evidence>
<accession>A0A239GI64</accession>
<dbReference type="Gene3D" id="2.60.40.2230">
    <property type="entry name" value="Uncharacterised protein YcnI-like PF07987, DUF1775"/>
    <property type="match status" value="1"/>
</dbReference>
<keyword evidence="6" id="KW-1185">Reference proteome</keyword>
<reference evidence="5 6" key="1">
    <citation type="submission" date="2017-06" db="EMBL/GenBank/DDBJ databases">
        <authorList>
            <person name="Kim H.J."/>
            <person name="Triplett B.A."/>
        </authorList>
    </citation>
    <scope>NUCLEOTIDE SEQUENCE [LARGE SCALE GENOMIC DNA]</scope>
    <source>
        <strain evidence="5 6">DSM 44715</strain>
    </source>
</reference>
<dbReference type="RefSeq" id="WP_179271474.1">
    <property type="nucleotide sequence ID" value="NZ_FZOR01000007.1"/>
</dbReference>
<dbReference type="Proteomes" id="UP000198318">
    <property type="component" value="Unassembled WGS sequence"/>
</dbReference>
<protein>
    <submittedName>
        <fullName evidence="5">Uncharacterized protein YcnI</fullName>
    </submittedName>
</protein>
<feature type="domain" description="YncI copper-binding" evidence="4">
    <location>
        <begin position="29"/>
        <end position="179"/>
    </location>
</feature>
<dbReference type="CDD" id="cd08545">
    <property type="entry name" value="YcnI_like"/>
    <property type="match status" value="1"/>
</dbReference>
<sequence>MVRTSSRLVVSLLCALVLVVTGALAAAAHVVLRPGTATQGEFTKLTFHVPNEKDDSSTVKVKVVFPEAHEQIVPAAVAQTKAGWKIKIHKVRLDEPVIVEGQEIWEVVESVTWTAVEGTAKIRPDQFDEVSVFGGPMPSVGKAYFKAYQYQSNGEVIAWDQIPSDGDPHPAHPAPALTLTPPSGGTAQKSGTTGAPAAFTGDTAVRLTAAAESTPAEEDGSPSMLGASLSVVILLAGGMGVGLLAGRRRWARAGRDDA</sequence>
<dbReference type="Pfam" id="PF07987">
    <property type="entry name" value="DUF1775"/>
    <property type="match status" value="1"/>
</dbReference>
<dbReference type="EMBL" id="FZOR01000007">
    <property type="protein sequence ID" value="SNS68721.1"/>
    <property type="molecule type" value="Genomic_DNA"/>
</dbReference>
<keyword evidence="2" id="KW-0812">Transmembrane</keyword>
<evidence type="ECO:0000259" key="4">
    <source>
        <dbReference type="Pfam" id="PF07987"/>
    </source>
</evidence>
<dbReference type="AlphaFoldDB" id="A0A239GI64"/>
<gene>
    <name evidence="5" type="ORF">SAMN05443665_1007211</name>
</gene>
<keyword evidence="3" id="KW-0732">Signal</keyword>
<feature type="chain" id="PRO_5012489544" evidence="3">
    <location>
        <begin position="26"/>
        <end position="258"/>
    </location>
</feature>
<evidence type="ECO:0000256" key="2">
    <source>
        <dbReference type="SAM" id="Phobius"/>
    </source>
</evidence>
<evidence type="ECO:0000313" key="5">
    <source>
        <dbReference type="EMBL" id="SNS68721.1"/>
    </source>
</evidence>
<feature type="transmembrane region" description="Helical" evidence="2">
    <location>
        <begin position="224"/>
        <end position="245"/>
    </location>
</feature>
<evidence type="ECO:0000256" key="3">
    <source>
        <dbReference type="SAM" id="SignalP"/>
    </source>
</evidence>
<feature type="compositionally biased region" description="Low complexity" evidence="1">
    <location>
        <begin position="174"/>
        <end position="184"/>
    </location>
</feature>
<dbReference type="InterPro" id="IPR038507">
    <property type="entry name" value="YcnI-like_sf"/>
</dbReference>
<feature type="signal peptide" evidence="3">
    <location>
        <begin position="1"/>
        <end position="25"/>
    </location>
</feature>
<keyword evidence="2" id="KW-1133">Transmembrane helix</keyword>
<dbReference type="InterPro" id="IPR012533">
    <property type="entry name" value="YcnI-copper_dom"/>
</dbReference>
<keyword evidence="2" id="KW-0472">Membrane</keyword>
<name>A0A239GI64_9ACTN</name>
<evidence type="ECO:0000256" key="1">
    <source>
        <dbReference type="SAM" id="MobiDB-lite"/>
    </source>
</evidence>